<dbReference type="Gene3D" id="3.40.50.150">
    <property type="entry name" value="Vaccinia Virus protein VP39"/>
    <property type="match status" value="1"/>
</dbReference>
<dbReference type="STRING" id="1288826.MSNKSG1_08643"/>
<dbReference type="OrthoDB" id="649979at2"/>
<dbReference type="AlphaFoldDB" id="M7CQL4"/>
<evidence type="ECO:0000313" key="2">
    <source>
        <dbReference type="Proteomes" id="UP000011960"/>
    </source>
</evidence>
<organism evidence="1 2">
    <name type="scientific">Marinobacter santoriniensis NKSG1</name>
    <dbReference type="NCBI Taxonomy" id="1288826"/>
    <lineage>
        <taxon>Bacteria</taxon>
        <taxon>Pseudomonadati</taxon>
        <taxon>Pseudomonadota</taxon>
        <taxon>Gammaproteobacteria</taxon>
        <taxon>Pseudomonadales</taxon>
        <taxon>Marinobacteraceae</taxon>
        <taxon>Marinobacter</taxon>
    </lineage>
</organism>
<gene>
    <name evidence="1" type="ORF">MSNKSG1_08643</name>
</gene>
<dbReference type="eggNOG" id="COG0457">
    <property type="taxonomic scope" value="Bacteria"/>
</dbReference>
<comment type="caution">
    <text evidence="1">The sequence shown here is derived from an EMBL/GenBank/DDBJ whole genome shotgun (WGS) entry which is preliminary data.</text>
</comment>
<dbReference type="RefSeq" id="WP_008938871.1">
    <property type="nucleotide sequence ID" value="NZ_APAT01000015.1"/>
</dbReference>
<dbReference type="EMBL" id="APAT01000015">
    <property type="protein sequence ID" value="EMP55926.1"/>
    <property type="molecule type" value="Genomic_DNA"/>
</dbReference>
<dbReference type="PATRIC" id="fig|1288826.3.peg.1695"/>
<dbReference type="InterPro" id="IPR011990">
    <property type="entry name" value="TPR-like_helical_dom_sf"/>
</dbReference>
<proteinExistence type="predicted"/>
<dbReference type="InterPro" id="IPR019734">
    <property type="entry name" value="TPR_rpt"/>
</dbReference>
<protein>
    <submittedName>
        <fullName evidence="1">Uncharacterized protein</fullName>
    </submittedName>
</protein>
<dbReference type="SUPFAM" id="SSF48452">
    <property type="entry name" value="TPR-like"/>
    <property type="match status" value="1"/>
</dbReference>
<dbReference type="InterPro" id="IPR029063">
    <property type="entry name" value="SAM-dependent_MTases_sf"/>
</dbReference>
<accession>M7CQL4</accession>
<dbReference type="Gene3D" id="1.25.40.10">
    <property type="entry name" value="Tetratricopeptide repeat domain"/>
    <property type="match status" value="1"/>
</dbReference>
<dbReference type="SMART" id="SM00028">
    <property type="entry name" value="TPR"/>
    <property type="match status" value="3"/>
</dbReference>
<name>M7CQL4_9GAMM</name>
<reference evidence="1 2" key="1">
    <citation type="journal article" date="2013" name="Genome Announc.">
        <title>Genome Sequence of Hydrothermal Arsenic-Respiring Bacterium Marinobacter santoriniensis NKSG1T.</title>
        <authorList>
            <person name="Handley K.M."/>
            <person name="Upton M."/>
            <person name="Beatson S.A."/>
            <person name="Hery M."/>
            <person name="Lloyd J.R."/>
        </authorList>
    </citation>
    <scope>NUCLEOTIDE SEQUENCE [LARGE SCALE GENOMIC DNA]</scope>
    <source>
        <strain evidence="1 2">NKSG1</strain>
    </source>
</reference>
<evidence type="ECO:0000313" key="1">
    <source>
        <dbReference type="EMBL" id="EMP55926.1"/>
    </source>
</evidence>
<keyword evidence="2" id="KW-1185">Reference proteome</keyword>
<dbReference type="Proteomes" id="UP000011960">
    <property type="component" value="Unassembled WGS sequence"/>
</dbReference>
<sequence length="666" mass="74324">MQAQYELQSTREAQAEVARLLLEANLAYGESNSAELSYVQRLKARQECRGLLKAALSLEPAHAGGLGLLGRIELDDGRPDQARDLFLASLEAEPEQAQQYSNLGYWALKTERPALAEQYFLQALELDRGSATAFSGVAHAKRLQGQFDVAYLHYRKLLEMGMAWDSVYAGMLHCAAHLNVDRSDPSLAQDAINLLRRDGLPHQDIARFVAAIIHQQYDLDNANAEVLLDAAASDELLLLALQKLVMPDPAVEELVTMLRRSIISEVAQTVALRDELQSLCIGIAIYNNRTGYALTSQDDEERLVSTINESISAQFAVREEQDAMIGSLMISAMYGALFHQSFAANLGQWGIRDWPLALQPMLASAYYDLADDEAIKQNFAEKADELCLAKSDVPQAWPSWPQLAHQTETSLRDIITQDLRLDTSHLPDTVRILVCGAQSGQRAMELARYLSDVEIVAVDESLANIARATRLAERLGLDNIVFWPWSIAQRFVADGHQVHWVEVGRLPSESMTELSLAALINDAAASGAIVHLHTGVSDQTSADKQIRQLIEQHQLTPTRPALRQLRRVVLNHANDEGMPELLADFDFYSLDGCRDRWFRPQDTRQLQEMLALLSNEVDWKLVKARDTDGHTLATLPVQRQIQAEALGSEVQSLMGQNLSVYFQRRR</sequence>
<dbReference type="SUPFAM" id="SSF53335">
    <property type="entry name" value="S-adenosyl-L-methionine-dependent methyltransferases"/>
    <property type="match status" value="1"/>
</dbReference>